<evidence type="ECO:0000256" key="7">
    <source>
        <dbReference type="ARBA" id="ARBA00022525"/>
    </source>
</evidence>
<dbReference type="InterPro" id="IPR006501">
    <property type="entry name" value="Pectinesterase_inhib_dom"/>
</dbReference>
<name>A0ABR0XEF8_REHGL</name>
<dbReference type="InterPro" id="IPR018040">
    <property type="entry name" value="Pectinesterase_Tyr_AS"/>
</dbReference>
<evidence type="ECO:0000256" key="8">
    <source>
        <dbReference type="ARBA" id="ARBA00022801"/>
    </source>
</evidence>
<comment type="function">
    <text evidence="13">Acts in the modification of cell walls via demethylesterification of cell wall pectin.</text>
</comment>
<dbReference type="InterPro" id="IPR035513">
    <property type="entry name" value="Invertase/methylesterase_inhib"/>
</dbReference>
<dbReference type="InterPro" id="IPR000070">
    <property type="entry name" value="Pectinesterase_cat"/>
</dbReference>
<sequence>MTTIHQLSFLFKENMSILMTESYKLSQAYISWELGKLCSRRKYDLYIAVLIVFAFRASICATYPSLCTQTPYPELCNSLINSTPQTTLDEINVSDFRDMSLRATLAQAQNTVNLIENMNLSSFNKLAKSASTDCLELYQDTIYQLNRSVGSKSNNAQTWLSSAIANEQTCQNGFLDFNLSSQLQSLPIFMSSDFSKLLSNSLAINKANIMAKQNKNRRLLSLGYDDEFPEWVSFGDRKLLQSSTKLADIVVAQDGSGNYKTISEALAAAAKQRTSGTNKRFVIYVKKGIYKENVEIMRSMKNLMLIGDGIDATVVTGNRNVQDGSTTFRSATFAVSGDGFIARGITFENTAGPQKGQAVALRSSSDLSIFYQCSFKGYQDTLYVYSQRQFYRDCDIHGTTDFIFGDSATVIQNSNIYIRKPMSDQKITVVTAQGRNNPNENTGIVIHNSRVTLCGSGYRGYLGRPWREYSRTVFMKCRIDGVLTPEA</sequence>
<comment type="similarity">
    <text evidence="3">In the N-terminal section; belongs to the PMEI family.</text>
</comment>
<dbReference type="Proteomes" id="UP001318860">
    <property type="component" value="Unassembled WGS sequence"/>
</dbReference>
<comment type="catalytic activity">
    <reaction evidence="11 13">
        <text>[(1-&gt;4)-alpha-D-galacturonosyl methyl ester](n) + n H2O = [(1-&gt;4)-alpha-D-galacturonosyl](n) + n methanol + n H(+)</text>
        <dbReference type="Rhea" id="RHEA:22380"/>
        <dbReference type="Rhea" id="RHEA-COMP:14570"/>
        <dbReference type="Rhea" id="RHEA-COMP:14573"/>
        <dbReference type="ChEBI" id="CHEBI:15377"/>
        <dbReference type="ChEBI" id="CHEBI:15378"/>
        <dbReference type="ChEBI" id="CHEBI:17790"/>
        <dbReference type="ChEBI" id="CHEBI:140522"/>
        <dbReference type="ChEBI" id="CHEBI:140523"/>
        <dbReference type="EC" id="3.1.1.11"/>
    </reaction>
</comment>
<evidence type="ECO:0000256" key="9">
    <source>
        <dbReference type="ARBA" id="ARBA00023085"/>
    </source>
</evidence>
<dbReference type="InterPro" id="IPR012334">
    <property type="entry name" value="Pectin_lyas_fold"/>
</dbReference>
<evidence type="ECO:0000256" key="10">
    <source>
        <dbReference type="ARBA" id="ARBA00023316"/>
    </source>
</evidence>
<dbReference type="Gene3D" id="1.20.140.40">
    <property type="entry name" value="Invertase/pectin methylesterase inhibitor family protein"/>
    <property type="match status" value="1"/>
</dbReference>
<evidence type="ECO:0000256" key="12">
    <source>
        <dbReference type="PROSITE-ProRule" id="PRU10040"/>
    </source>
</evidence>
<evidence type="ECO:0000256" key="13">
    <source>
        <dbReference type="RuleBase" id="RU000589"/>
    </source>
</evidence>
<evidence type="ECO:0000256" key="1">
    <source>
        <dbReference type="ARBA" id="ARBA00004191"/>
    </source>
</evidence>
<proteinExistence type="inferred from homology"/>
<dbReference type="PANTHER" id="PTHR31707">
    <property type="entry name" value="PECTINESTERASE"/>
    <property type="match status" value="1"/>
</dbReference>
<dbReference type="PROSITE" id="PS00503">
    <property type="entry name" value="PECTINESTERASE_2"/>
    <property type="match status" value="1"/>
</dbReference>
<accession>A0ABR0XEF8</accession>
<dbReference type="SUPFAM" id="SSF51126">
    <property type="entry name" value="Pectin lyase-like"/>
    <property type="match status" value="1"/>
</dbReference>
<dbReference type="EMBL" id="JABTTQ020000005">
    <property type="protein sequence ID" value="KAK6157578.1"/>
    <property type="molecule type" value="Genomic_DNA"/>
</dbReference>
<reference evidence="15 16" key="1">
    <citation type="journal article" date="2021" name="Comput. Struct. Biotechnol. J.">
        <title>De novo genome assembly of the potent medicinal plant Rehmannia glutinosa using nanopore technology.</title>
        <authorList>
            <person name="Ma L."/>
            <person name="Dong C."/>
            <person name="Song C."/>
            <person name="Wang X."/>
            <person name="Zheng X."/>
            <person name="Niu Y."/>
            <person name="Chen S."/>
            <person name="Feng W."/>
        </authorList>
    </citation>
    <scope>NUCLEOTIDE SEQUENCE [LARGE SCALE GENOMIC DNA]</scope>
    <source>
        <strain evidence="15">DH-2019</strain>
    </source>
</reference>
<dbReference type="InterPro" id="IPR033131">
    <property type="entry name" value="Pectinesterase_Asp_AS"/>
</dbReference>
<evidence type="ECO:0000256" key="6">
    <source>
        <dbReference type="ARBA" id="ARBA00022512"/>
    </source>
</evidence>
<evidence type="ECO:0000313" key="16">
    <source>
        <dbReference type="Proteomes" id="UP001318860"/>
    </source>
</evidence>
<evidence type="ECO:0000259" key="14">
    <source>
        <dbReference type="SMART" id="SM00856"/>
    </source>
</evidence>
<evidence type="ECO:0000256" key="11">
    <source>
        <dbReference type="ARBA" id="ARBA00047928"/>
    </source>
</evidence>
<keyword evidence="10 13" id="KW-0961">Cell wall biogenesis/degradation</keyword>
<organism evidence="15 16">
    <name type="scientific">Rehmannia glutinosa</name>
    <name type="common">Chinese foxglove</name>
    <dbReference type="NCBI Taxonomy" id="99300"/>
    <lineage>
        <taxon>Eukaryota</taxon>
        <taxon>Viridiplantae</taxon>
        <taxon>Streptophyta</taxon>
        <taxon>Embryophyta</taxon>
        <taxon>Tracheophyta</taxon>
        <taxon>Spermatophyta</taxon>
        <taxon>Magnoliopsida</taxon>
        <taxon>eudicotyledons</taxon>
        <taxon>Gunneridae</taxon>
        <taxon>Pentapetalae</taxon>
        <taxon>asterids</taxon>
        <taxon>lamiids</taxon>
        <taxon>Lamiales</taxon>
        <taxon>Orobanchaceae</taxon>
        <taxon>Rehmannieae</taxon>
        <taxon>Rehmannia</taxon>
    </lineage>
</organism>
<evidence type="ECO:0000256" key="3">
    <source>
        <dbReference type="ARBA" id="ARBA00006027"/>
    </source>
</evidence>
<dbReference type="InterPro" id="IPR011050">
    <property type="entry name" value="Pectin_lyase_fold/virulence"/>
</dbReference>
<protein>
    <recommendedName>
        <fullName evidence="5 13">Pectinesterase</fullName>
        <ecNumber evidence="5 13">3.1.1.11</ecNumber>
    </recommendedName>
</protein>
<evidence type="ECO:0000256" key="4">
    <source>
        <dbReference type="ARBA" id="ARBA00007786"/>
    </source>
</evidence>
<dbReference type="CDD" id="cd15798">
    <property type="entry name" value="PMEI-like_3"/>
    <property type="match status" value="1"/>
</dbReference>
<gene>
    <name evidence="15" type="ORF">DH2020_011826</name>
</gene>
<dbReference type="Pfam" id="PF01095">
    <property type="entry name" value="Pectinesterase"/>
    <property type="match status" value="1"/>
</dbReference>
<comment type="subcellular location">
    <subcellularLocation>
        <location evidence="1 13">Secreted</location>
        <location evidence="1 13">Cell wall</location>
    </subcellularLocation>
</comment>
<dbReference type="Gene3D" id="2.160.20.10">
    <property type="entry name" value="Single-stranded right-handed beta-helix, Pectin lyase-like"/>
    <property type="match status" value="1"/>
</dbReference>
<keyword evidence="16" id="KW-1185">Reference proteome</keyword>
<feature type="active site" evidence="12">
    <location>
        <position position="401"/>
    </location>
</feature>
<dbReference type="PROSITE" id="PS00800">
    <property type="entry name" value="PECTINESTERASE_1"/>
    <property type="match status" value="1"/>
</dbReference>
<evidence type="ECO:0000256" key="5">
    <source>
        <dbReference type="ARBA" id="ARBA00013229"/>
    </source>
</evidence>
<evidence type="ECO:0000313" key="15">
    <source>
        <dbReference type="EMBL" id="KAK6157578.1"/>
    </source>
</evidence>
<keyword evidence="6 13" id="KW-0134">Cell wall</keyword>
<dbReference type="NCBIfam" id="TIGR01614">
    <property type="entry name" value="PME_inhib"/>
    <property type="match status" value="1"/>
</dbReference>
<comment type="similarity">
    <text evidence="4">In the C-terminal section; belongs to the pectinesterase family.</text>
</comment>
<keyword evidence="8 13" id="KW-0378">Hydrolase</keyword>
<feature type="domain" description="Pectinesterase inhibitor" evidence="14">
    <location>
        <begin position="59"/>
        <end position="204"/>
    </location>
</feature>
<dbReference type="EC" id="3.1.1.11" evidence="5 13"/>
<evidence type="ECO:0000256" key="2">
    <source>
        <dbReference type="ARBA" id="ARBA00005184"/>
    </source>
</evidence>
<comment type="pathway">
    <text evidence="2 13">Glycan metabolism; pectin degradation; 2-dehydro-3-deoxy-D-gluconate from pectin: step 1/5.</text>
</comment>
<keyword evidence="7 13" id="KW-0964">Secreted</keyword>
<keyword evidence="9 13" id="KW-0063">Aspartyl esterase</keyword>
<comment type="caution">
    <text evidence="15">The sequence shown here is derived from an EMBL/GenBank/DDBJ whole genome shotgun (WGS) entry which is preliminary data.</text>
</comment>
<dbReference type="SUPFAM" id="SSF101148">
    <property type="entry name" value="Plant invertase/pectin methylesterase inhibitor"/>
    <property type="match status" value="1"/>
</dbReference>
<dbReference type="Pfam" id="PF04043">
    <property type="entry name" value="PMEI"/>
    <property type="match status" value="1"/>
</dbReference>
<dbReference type="SMART" id="SM00856">
    <property type="entry name" value="PMEI"/>
    <property type="match status" value="1"/>
</dbReference>